<feature type="compositionally biased region" description="Basic and acidic residues" evidence="1">
    <location>
        <begin position="453"/>
        <end position="462"/>
    </location>
</feature>
<feature type="region of interest" description="Disordered" evidence="1">
    <location>
        <begin position="435"/>
        <end position="462"/>
    </location>
</feature>
<name>A0ABR0EM52_ZASCE</name>
<feature type="region of interest" description="Disordered" evidence="1">
    <location>
        <begin position="213"/>
        <end position="256"/>
    </location>
</feature>
<evidence type="ECO:0008006" key="4">
    <source>
        <dbReference type="Google" id="ProtNLM"/>
    </source>
</evidence>
<sequence length="462" mass="50144">MGLSVLNSQPTDPSLGVLHARLHLDDPKRIHYGSDDPVDGKVRLLFERNAIKGAPETELFGPLEIDLTLKGTIRFVSGNSAISDSSPQNESVFVSKSINLHTGPFRAAPGTEHDFPFSLNFPEHADAKHKTTVSAYQDSAGNWKFRQRLSDTTIEDLPPSLISKQKHAMVTSEMSIRYGLSLKISMPGIDVRIIYPLLEKEVLYDRPRVPTMAATTQSSQTTSFKQPLSVEHKSLLAPPPSEETKRTPSSRSLKSLFKSSPPLPKYAFNVSCSSIPTNIFIGQPITFPLAMTTDPSSTTSPTTEPPEITLNACTISLIAHTHGTSSFNASEPTSNTEVLKTKTCDVIGYSPSTPRGHIDVGTLSAVPSTFEHGDLRREYKLKIVISLSVLGQNMNVTRMLGVVVQPPLLDLGDVGSPLPEDEGVVVVHDEENATPLPSYDAVMGGEDATPGYFEREPQASSS</sequence>
<accession>A0ABR0EM52</accession>
<gene>
    <name evidence="2" type="ORF">PRZ48_005661</name>
</gene>
<dbReference type="EMBL" id="JAXOVC010000004">
    <property type="protein sequence ID" value="KAK4502236.1"/>
    <property type="molecule type" value="Genomic_DNA"/>
</dbReference>
<protein>
    <recommendedName>
        <fullName evidence="4">Arrestin-like N-terminal domain-containing protein</fullName>
    </recommendedName>
</protein>
<proteinExistence type="predicted"/>
<evidence type="ECO:0000256" key="1">
    <source>
        <dbReference type="SAM" id="MobiDB-lite"/>
    </source>
</evidence>
<evidence type="ECO:0000313" key="3">
    <source>
        <dbReference type="Proteomes" id="UP001305779"/>
    </source>
</evidence>
<comment type="caution">
    <text evidence="2">The sequence shown here is derived from an EMBL/GenBank/DDBJ whole genome shotgun (WGS) entry which is preliminary data.</text>
</comment>
<organism evidence="2 3">
    <name type="scientific">Zasmidium cellare</name>
    <name type="common">Wine cellar mold</name>
    <name type="synonym">Racodium cellare</name>
    <dbReference type="NCBI Taxonomy" id="395010"/>
    <lineage>
        <taxon>Eukaryota</taxon>
        <taxon>Fungi</taxon>
        <taxon>Dikarya</taxon>
        <taxon>Ascomycota</taxon>
        <taxon>Pezizomycotina</taxon>
        <taxon>Dothideomycetes</taxon>
        <taxon>Dothideomycetidae</taxon>
        <taxon>Mycosphaerellales</taxon>
        <taxon>Mycosphaerellaceae</taxon>
        <taxon>Zasmidium</taxon>
    </lineage>
</organism>
<reference evidence="2 3" key="1">
    <citation type="journal article" date="2023" name="G3 (Bethesda)">
        <title>A chromosome-level genome assembly of Zasmidium syzygii isolated from banana leaves.</title>
        <authorList>
            <person name="van Westerhoven A.C."/>
            <person name="Mehrabi R."/>
            <person name="Talebi R."/>
            <person name="Steentjes M.B.F."/>
            <person name="Corcolon B."/>
            <person name="Chong P.A."/>
            <person name="Kema G.H.J."/>
            <person name="Seidl M.F."/>
        </authorList>
    </citation>
    <scope>NUCLEOTIDE SEQUENCE [LARGE SCALE GENOMIC DNA]</scope>
    <source>
        <strain evidence="2 3">P124</strain>
    </source>
</reference>
<dbReference type="Proteomes" id="UP001305779">
    <property type="component" value="Unassembled WGS sequence"/>
</dbReference>
<keyword evidence="3" id="KW-1185">Reference proteome</keyword>
<evidence type="ECO:0000313" key="2">
    <source>
        <dbReference type="EMBL" id="KAK4502236.1"/>
    </source>
</evidence>